<organism evidence="6 7">
    <name type="scientific">Cytobacillus praedii</name>
    <dbReference type="NCBI Taxonomy" id="1742358"/>
    <lineage>
        <taxon>Bacteria</taxon>
        <taxon>Bacillati</taxon>
        <taxon>Bacillota</taxon>
        <taxon>Bacilli</taxon>
        <taxon>Bacillales</taxon>
        <taxon>Bacillaceae</taxon>
        <taxon>Cytobacillus</taxon>
    </lineage>
</organism>
<evidence type="ECO:0000256" key="4">
    <source>
        <dbReference type="PIRSR" id="PIRSR001112-1"/>
    </source>
</evidence>
<evidence type="ECO:0000256" key="3">
    <source>
        <dbReference type="ARBA" id="ARBA00022801"/>
    </source>
</evidence>
<feature type="domain" description="Epoxide hydrolase N-terminal" evidence="5">
    <location>
        <begin position="20"/>
        <end position="125"/>
    </location>
</feature>
<dbReference type="Gene3D" id="3.40.50.1820">
    <property type="entry name" value="alpha/beta hydrolase"/>
    <property type="match status" value="1"/>
</dbReference>
<comment type="caution">
    <text evidence="6">The sequence shown here is derived from an EMBL/GenBank/DDBJ whole genome shotgun (WGS) entry which is preliminary data.</text>
</comment>
<dbReference type="SUPFAM" id="SSF53474">
    <property type="entry name" value="alpha/beta-Hydrolases"/>
    <property type="match status" value="1"/>
</dbReference>
<feature type="active site" description="Nucleophile" evidence="4">
    <location>
        <position position="194"/>
    </location>
</feature>
<reference evidence="6 7" key="1">
    <citation type="submission" date="2019-03" db="EMBL/GenBank/DDBJ databases">
        <authorList>
            <person name="Jensen L."/>
            <person name="Storgaard J."/>
            <person name="Sulaj E."/>
            <person name="Schramm A."/>
            <person name="Marshall I.P.G."/>
        </authorList>
    </citation>
    <scope>NUCLEOTIDE SEQUENCE [LARGE SCALE GENOMIC DNA]</scope>
    <source>
        <strain evidence="6 7">2017H2G3</strain>
    </source>
</reference>
<dbReference type="InterPro" id="IPR029058">
    <property type="entry name" value="AB_hydrolase_fold"/>
</dbReference>
<dbReference type="GO" id="GO:0004301">
    <property type="term" value="F:epoxide hydrolase activity"/>
    <property type="evidence" value="ECO:0007669"/>
    <property type="project" value="TreeGrafter"/>
</dbReference>
<dbReference type="InterPro" id="IPR016292">
    <property type="entry name" value="Epoxide_hydrolase"/>
</dbReference>
<dbReference type="RefSeq" id="WP_057763458.1">
    <property type="nucleotide sequence ID" value="NZ_CP183326.1"/>
</dbReference>
<evidence type="ECO:0000259" key="5">
    <source>
        <dbReference type="Pfam" id="PF06441"/>
    </source>
</evidence>
<dbReference type="PANTHER" id="PTHR21661:SF35">
    <property type="entry name" value="EPOXIDE HYDROLASE"/>
    <property type="match status" value="1"/>
</dbReference>
<proteinExistence type="inferred from homology"/>
<accession>A0A4R1B2F3</accession>
<keyword evidence="2" id="KW-0058">Aromatic hydrocarbons catabolism</keyword>
<dbReference type="GO" id="GO:0097176">
    <property type="term" value="P:epoxide metabolic process"/>
    <property type="evidence" value="ECO:0007669"/>
    <property type="project" value="TreeGrafter"/>
</dbReference>
<name>A0A4R1B2F3_9BACI</name>
<gene>
    <name evidence="6" type="ORF">E0Y62_07825</name>
</gene>
<dbReference type="OrthoDB" id="9780765at2"/>
<evidence type="ECO:0000313" key="7">
    <source>
        <dbReference type="Proteomes" id="UP000293846"/>
    </source>
</evidence>
<keyword evidence="7" id="KW-1185">Reference proteome</keyword>
<dbReference type="PRINTS" id="PR00412">
    <property type="entry name" value="EPOXHYDRLASE"/>
</dbReference>
<sequence>MSTFNYEKTKQSSDQVADSIHPFHIEVSRVDLDDLKERLNQARWPDELPGTGWERGVPKRYMEELCDYWKNSYDWRMHEAQLNEYPQFLTEIDGQNIHFLHIKSHEPDATPLMLIHGWPGSFVEFLDVIDPLTNPRAHGGEAADAFHLVIPSIPGFGYSIPLSEPGWTPWRMAEAFIQLMERLDYKQFGVQGGDTGSFIAPEMGHISPERIIGIHLNALLTFPSGEEGELDQLTEDEQTRMTRLETFNDGYLQIQSKSPQTLAYGLNDSPIGQLAWIAELFKRLSNTTDGLAEQSISRDRILTNVSLYWFTGTAGSSAQVYYESMHDEAAWVPKGRGTVPTGVLLSLSQDTTIRGLAEKKHNIVHWNEYKNGGHFFALEQPEHFVEDIRMFFRNIQS</sequence>
<dbReference type="PANTHER" id="PTHR21661">
    <property type="entry name" value="EPOXIDE HYDROLASE 1-RELATED"/>
    <property type="match status" value="1"/>
</dbReference>
<dbReference type="EMBL" id="SJTH01000007">
    <property type="protein sequence ID" value="TCJ04707.1"/>
    <property type="molecule type" value="Genomic_DNA"/>
</dbReference>
<dbReference type="InterPro" id="IPR010497">
    <property type="entry name" value="Epoxide_hydro_N"/>
</dbReference>
<feature type="active site" description="Proton donor" evidence="4">
    <location>
        <position position="321"/>
    </location>
</feature>
<dbReference type="Proteomes" id="UP000293846">
    <property type="component" value="Unassembled WGS sequence"/>
</dbReference>
<feature type="active site" description="Proton donor" evidence="4">
    <location>
        <position position="374"/>
    </location>
</feature>
<evidence type="ECO:0000256" key="1">
    <source>
        <dbReference type="ARBA" id="ARBA00010088"/>
    </source>
</evidence>
<protein>
    <submittedName>
        <fullName evidence="6">Epoxide hydrolase</fullName>
    </submittedName>
</protein>
<dbReference type="PIRSF" id="PIRSF001112">
    <property type="entry name" value="Epoxide_hydrolase"/>
    <property type="match status" value="1"/>
</dbReference>
<dbReference type="STRING" id="1742358.GCA_001439605_04732"/>
<comment type="similarity">
    <text evidence="1">Belongs to the peptidase S33 family.</text>
</comment>
<dbReference type="AlphaFoldDB" id="A0A4R1B2F3"/>
<keyword evidence="3 6" id="KW-0378">Hydrolase</keyword>
<evidence type="ECO:0000256" key="2">
    <source>
        <dbReference type="ARBA" id="ARBA00022797"/>
    </source>
</evidence>
<dbReference type="InterPro" id="IPR000639">
    <property type="entry name" value="Epox_hydrolase-like"/>
</dbReference>
<evidence type="ECO:0000313" key="6">
    <source>
        <dbReference type="EMBL" id="TCJ04707.1"/>
    </source>
</evidence>
<dbReference type="Pfam" id="PF06441">
    <property type="entry name" value="EHN"/>
    <property type="match status" value="1"/>
</dbReference>